<evidence type="ECO:0000256" key="2">
    <source>
        <dbReference type="PROSITE-ProRule" id="PRU00339"/>
    </source>
</evidence>
<dbReference type="PROSITE" id="PS50005">
    <property type="entry name" value="TPR"/>
    <property type="match status" value="2"/>
</dbReference>
<keyword evidence="1" id="KW-0808">Transferase</keyword>
<name>A0ABY6Q2Z2_9GAMM</name>
<keyword evidence="4" id="KW-1185">Reference proteome</keyword>
<accession>A0ABY6Q2Z2</accession>
<dbReference type="PANTHER" id="PTHR12788">
    <property type="entry name" value="PROTEIN-TYROSINE SULFOTRANSFERASE 2"/>
    <property type="match status" value="1"/>
</dbReference>
<dbReference type="Pfam" id="PF13469">
    <property type="entry name" value="Sulfotransfer_3"/>
    <property type="match status" value="1"/>
</dbReference>
<evidence type="ECO:0000313" key="4">
    <source>
        <dbReference type="Proteomes" id="UP001317963"/>
    </source>
</evidence>
<dbReference type="Proteomes" id="UP001317963">
    <property type="component" value="Chromosome"/>
</dbReference>
<proteinExistence type="predicted"/>
<feature type="repeat" description="TPR" evidence="2">
    <location>
        <begin position="286"/>
        <end position="319"/>
    </location>
</feature>
<dbReference type="SUPFAM" id="SSF48452">
    <property type="entry name" value="TPR-like"/>
    <property type="match status" value="1"/>
</dbReference>
<dbReference type="Gene3D" id="1.25.40.10">
    <property type="entry name" value="Tetratricopeptide repeat domain"/>
    <property type="match status" value="2"/>
</dbReference>
<dbReference type="InterPro" id="IPR011990">
    <property type="entry name" value="TPR-like_helical_dom_sf"/>
</dbReference>
<organism evidence="3 4">
    <name type="scientific">Candidatus Paraluminiphilus aquimaris</name>
    <dbReference type="NCBI Taxonomy" id="2518994"/>
    <lineage>
        <taxon>Bacteria</taxon>
        <taxon>Pseudomonadati</taxon>
        <taxon>Pseudomonadota</taxon>
        <taxon>Gammaproteobacteria</taxon>
        <taxon>Cellvibrionales</taxon>
        <taxon>Halieaceae</taxon>
        <taxon>Candidatus Paraluminiphilus</taxon>
    </lineage>
</organism>
<evidence type="ECO:0000313" key="3">
    <source>
        <dbReference type="EMBL" id="UZP73579.1"/>
    </source>
</evidence>
<reference evidence="3 4" key="1">
    <citation type="submission" date="2019-02" db="EMBL/GenBank/DDBJ databases">
        <title>Halieaceae_genomes.</title>
        <authorList>
            <person name="Li S.-H."/>
        </authorList>
    </citation>
    <scope>NUCLEOTIDE SEQUENCE [LARGE SCALE GENOMIC DNA]</scope>
    <source>
        <strain evidence="3 4">JH123</strain>
    </source>
</reference>
<dbReference type="Gene3D" id="3.40.50.300">
    <property type="entry name" value="P-loop containing nucleotide triphosphate hydrolases"/>
    <property type="match status" value="1"/>
</dbReference>
<protein>
    <submittedName>
        <fullName evidence="3">Sulfotransferase family protein</fullName>
    </submittedName>
</protein>
<dbReference type="RefSeq" id="WP_279242377.1">
    <property type="nucleotide sequence ID" value="NZ_CP036501.1"/>
</dbReference>
<dbReference type="SUPFAM" id="SSF52540">
    <property type="entry name" value="P-loop containing nucleoside triphosphate hydrolases"/>
    <property type="match status" value="1"/>
</dbReference>
<dbReference type="InterPro" id="IPR019734">
    <property type="entry name" value="TPR_rpt"/>
</dbReference>
<dbReference type="EMBL" id="CP036501">
    <property type="protein sequence ID" value="UZP73579.1"/>
    <property type="molecule type" value="Genomic_DNA"/>
</dbReference>
<keyword evidence="2" id="KW-0802">TPR repeat</keyword>
<dbReference type="InterPro" id="IPR027417">
    <property type="entry name" value="P-loop_NTPase"/>
</dbReference>
<evidence type="ECO:0000256" key="1">
    <source>
        <dbReference type="ARBA" id="ARBA00022679"/>
    </source>
</evidence>
<gene>
    <name evidence="3" type="ORF">E0F26_02010</name>
</gene>
<dbReference type="Pfam" id="PF13429">
    <property type="entry name" value="TPR_15"/>
    <property type="match status" value="1"/>
</dbReference>
<dbReference type="SMART" id="SM00028">
    <property type="entry name" value="TPR"/>
    <property type="match status" value="7"/>
</dbReference>
<dbReference type="PANTHER" id="PTHR12788:SF10">
    <property type="entry name" value="PROTEIN-TYROSINE SULFOTRANSFERASE"/>
    <property type="match status" value="1"/>
</dbReference>
<dbReference type="InterPro" id="IPR026634">
    <property type="entry name" value="TPST-like"/>
</dbReference>
<feature type="repeat" description="TPR" evidence="2">
    <location>
        <begin position="252"/>
        <end position="285"/>
    </location>
</feature>
<sequence length="679" mass="76873">MSALFYFREKDVTNVIAESIQKARVAMSKRAFGESKALLDEVLSAEPDNFEGRYTLAVLHRAEGQPANAKVLLETLVAEKPDFGRGFQELGLCELALKKEPAAITAFEQAVEHDGSLIDSWKFLTTAYRRQGDTRAEQAAMQVDFLASLPTELRTVISYLAANRMADAERLCRFFLQQNKTHVEGMRLMAEIATRTGVFDDAEFLLETVMELAPDHIEAEIQLAHVLLRRQRFHKAHKRVTSIYNRNSNPSPQVKALYASVCFGVGENEEAIKTYQDMIRVSPNDPQLRVSLAHIYNATGESAKAVDLFKQAYSLKSDFGDAFWSLANTKSYRFTEAELTAMTDRVDSPSTPQLDKIQMHFALGKAHEDSKDFDTAFRHYQEGNTLKRETSTHSKEQLDIRISSQLEVCKSDLFERLKGVGHDAPDPIFILGLPRAGSTLLEQILASHSKVDGTMELHDILDLAKRLRGRDKSSDPSPRYPRILSELPTERFTQFGQQFIEDTRAYRGNAPFFIDKMPNNFFHIGLIKLILPNAKVIDARRHPMACCFSGYKQLFGEGQEFSYGLEEIGNYYRQYVDLMDHWNAVLPGFVLQVQHEDVIADLEGQVRRILDFCGLEFEEACVEFHKTKRTVRTPSAEQVRQPINTSGVDQWCNFETHLDPLKRALGPDILDAYGVTPPA</sequence>